<organism evidence="1 2">
    <name type="scientific">Gossypium tomentosum</name>
    <name type="common">Hawaiian cotton</name>
    <name type="synonym">Gossypium sandvicense</name>
    <dbReference type="NCBI Taxonomy" id="34277"/>
    <lineage>
        <taxon>Eukaryota</taxon>
        <taxon>Viridiplantae</taxon>
        <taxon>Streptophyta</taxon>
        <taxon>Embryophyta</taxon>
        <taxon>Tracheophyta</taxon>
        <taxon>Spermatophyta</taxon>
        <taxon>Magnoliopsida</taxon>
        <taxon>eudicotyledons</taxon>
        <taxon>Gunneridae</taxon>
        <taxon>Pentapetalae</taxon>
        <taxon>rosids</taxon>
        <taxon>malvids</taxon>
        <taxon>Malvales</taxon>
        <taxon>Malvaceae</taxon>
        <taxon>Malvoideae</taxon>
        <taxon>Gossypium</taxon>
    </lineage>
</organism>
<reference evidence="1 2" key="1">
    <citation type="submission" date="2019-07" db="EMBL/GenBank/DDBJ databases">
        <title>WGS assembly of Gossypium tomentosum.</title>
        <authorList>
            <person name="Chen Z.J."/>
            <person name="Sreedasyam A."/>
            <person name="Ando A."/>
            <person name="Song Q."/>
            <person name="De L."/>
            <person name="Hulse-Kemp A."/>
            <person name="Ding M."/>
            <person name="Ye W."/>
            <person name="Kirkbride R."/>
            <person name="Jenkins J."/>
            <person name="Plott C."/>
            <person name="Lovell J."/>
            <person name="Lin Y.-M."/>
            <person name="Vaughn R."/>
            <person name="Liu B."/>
            <person name="Li W."/>
            <person name="Simpson S."/>
            <person name="Scheffler B."/>
            <person name="Saski C."/>
            <person name="Grover C."/>
            <person name="Hu G."/>
            <person name="Conover J."/>
            <person name="Carlson J."/>
            <person name="Shu S."/>
            <person name="Boston L."/>
            <person name="Williams M."/>
            <person name="Peterson D."/>
            <person name="Mcgee K."/>
            <person name="Jones D."/>
            <person name="Wendel J."/>
            <person name="Stelly D."/>
            <person name="Grimwood J."/>
            <person name="Schmutz J."/>
        </authorList>
    </citation>
    <scope>NUCLEOTIDE SEQUENCE [LARGE SCALE GENOMIC DNA]</scope>
    <source>
        <strain evidence="1">7179.01</strain>
    </source>
</reference>
<evidence type="ECO:0000313" key="1">
    <source>
        <dbReference type="EMBL" id="TYH40539.1"/>
    </source>
</evidence>
<accession>A0A5D2IF70</accession>
<gene>
    <name evidence="1" type="ORF">ES332_D12G254000v1</name>
</gene>
<name>A0A5D2IF70_GOSTO</name>
<dbReference type="EMBL" id="CM017634">
    <property type="protein sequence ID" value="TYH40539.1"/>
    <property type="molecule type" value="Genomic_DNA"/>
</dbReference>
<evidence type="ECO:0000313" key="2">
    <source>
        <dbReference type="Proteomes" id="UP000322667"/>
    </source>
</evidence>
<dbReference type="Proteomes" id="UP000322667">
    <property type="component" value="Chromosome D12"/>
</dbReference>
<sequence length="52" mass="5958">MIIIWRGILPIIFNEKGGQIEKAKTNLVSMQTLHLSAGTLPKFESRDWKISF</sequence>
<keyword evidence="2" id="KW-1185">Reference proteome</keyword>
<proteinExistence type="predicted"/>
<protein>
    <submittedName>
        <fullName evidence="1">Uncharacterized protein</fullName>
    </submittedName>
</protein>
<dbReference type="AlphaFoldDB" id="A0A5D2IF70"/>